<gene>
    <name evidence="2" type="ORF">C5746_23035</name>
</gene>
<feature type="region of interest" description="Disordered" evidence="1">
    <location>
        <begin position="30"/>
        <end position="50"/>
    </location>
</feature>
<reference evidence="2 3" key="1">
    <citation type="journal article" date="2018" name="Front. Microbiol.">
        <title>Genome Sequencing of Streptomyces atratus SCSIOZH16 and Activation Production of Nocardamine via Metabolic Engineering.</title>
        <authorList>
            <person name="Li Y."/>
            <person name="Zhang C."/>
            <person name="Liu C."/>
            <person name="Ju J."/>
            <person name="Ma J."/>
        </authorList>
    </citation>
    <scope>NUCLEOTIDE SEQUENCE [LARGE SCALE GENOMIC DNA]</scope>
    <source>
        <strain evidence="2 3">SCSIO_ZH16</strain>
    </source>
</reference>
<organism evidence="2 3">
    <name type="scientific">Streptomyces atratus</name>
    <dbReference type="NCBI Taxonomy" id="1893"/>
    <lineage>
        <taxon>Bacteria</taxon>
        <taxon>Bacillati</taxon>
        <taxon>Actinomycetota</taxon>
        <taxon>Actinomycetes</taxon>
        <taxon>Kitasatosporales</taxon>
        <taxon>Streptomycetaceae</taxon>
        <taxon>Streptomyces</taxon>
    </lineage>
</organism>
<dbReference type="KEGG" id="sata:C5746_23035"/>
<feature type="compositionally biased region" description="Gly residues" evidence="1">
    <location>
        <begin position="35"/>
        <end position="49"/>
    </location>
</feature>
<evidence type="ECO:0000256" key="1">
    <source>
        <dbReference type="SAM" id="MobiDB-lite"/>
    </source>
</evidence>
<dbReference type="Proteomes" id="UP000252698">
    <property type="component" value="Chromosome"/>
</dbReference>
<sequence>MSAGRPGAAQALVDPLEALPSAGLRSVAEHMAQDGPGGRAELGGRGFGEGSASMVEAAVGQGAGPRMLLRPRHAPMVPHAT</sequence>
<name>A0A2Z5JG23_STRAR</name>
<proteinExistence type="predicted"/>
<dbReference type="AlphaFoldDB" id="A0A2Z5JG23"/>
<accession>A0A2Z5JG23</accession>
<evidence type="ECO:0000313" key="2">
    <source>
        <dbReference type="EMBL" id="AXE79317.1"/>
    </source>
</evidence>
<dbReference type="EMBL" id="CP027306">
    <property type="protein sequence ID" value="AXE79317.1"/>
    <property type="molecule type" value="Genomic_DNA"/>
</dbReference>
<protein>
    <submittedName>
        <fullName evidence="2">Uncharacterized protein</fullName>
    </submittedName>
</protein>
<evidence type="ECO:0000313" key="3">
    <source>
        <dbReference type="Proteomes" id="UP000252698"/>
    </source>
</evidence>
<feature type="region of interest" description="Disordered" evidence="1">
    <location>
        <begin position="62"/>
        <end position="81"/>
    </location>
</feature>